<name>A0A1H6AA17_9BACT</name>
<reference evidence="1 2" key="1">
    <citation type="submission" date="2016-10" db="EMBL/GenBank/DDBJ databases">
        <authorList>
            <person name="de Groot N.N."/>
        </authorList>
    </citation>
    <scope>NUCLEOTIDE SEQUENCE [LARGE SCALE GENOMIC DNA]</scope>
    <source>
        <strain evidence="1 2">DSM 22489</strain>
    </source>
</reference>
<gene>
    <name evidence="1" type="ORF">SAMN05421819_2974</name>
</gene>
<dbReference type="Proteomes" id="UP000236728">
    <property type="component" value="Unassembled WGS sequence"/>
</dbReference>
<dbReference type="AlphaFoldDB" id="A0A1H6AA17"/>
<accession>A0A1H6AA17</accession>
<protein>
    <submittedName>
        <fullName evidence="1">Uncharacterized protein</fullName>
    </submittedName>
</protein>
<evidence type="ECO:0000313" key="1">
    <source>
        <dbReference type="EMBL" id="SEG44586.1"/>
    </source>
</evidence>
<organism evidence="1 2">
    <name type="scientific">Bryocella elongata</name>
    <dbReference type="NCBI Taxonomy" id="863522"/>
    <lineage>
        <taxon>Bacteria</taxon>
        <taxon>Pseudomonadati</taxon>
        <taxon>Acidobacteriota</taxon>
        <taxon>Terriglobia</taxon>
        <taxon>Terriglobales</taxon>
        <taxon>Acidobacteriaceae</taxon>
        <taxon>Bryocella</taxon>
    </lineage>
</organism>
<dbReference type="EMBL" id="FNVA01000005">
    <property type="protein sequence ID" value="SEG44586.1"/>
    <property type="molecule type" value="Genomic_DNA"/>
</dbReference>
<evidence type="ECO:0000313" key="2">
    <source>
        <dbReference type="Proteomes" id="UP000236728"/>
    </source>
</evidence>
<proteinExistence type="predicted"/>
<keyword evidence="2" id="KW-1185">Reference proteome</keyword>
<sequence length="292" mass="31760">MAASKPSRMSGEAKRMGRPLALAIGIAMAATLAIGPGTRSVQAARQGSDSGALQAVRAAVEAELEASNTDHTVWTYRDQDRTPGKDAVYQTIETPHGSLRRLLELGGKPLNDAQTEAETRRIVEFVNSPSEQAKAHRNDQHDDAQARAMLKMLPDAFLWTISSQDADAITLSFIPNPNFSPPDMQARVMGTMAGTMVIAKNGNRIRTLKGALSQDVNIGWGLLGRLNQGGTFQVERRLVGNGHWQITETHVHIGGHALLFHTIGQQEDEEKTEWKLSTELTLADAARTLHAM</sequence>